<dbReference type="GO" id="GO:0030245">
    <property type="term" value="P:cellulose catabolic process"/>
    <property type="evidence" value="ECO:0007669"/>
    <property type="project" value="UniProtKB-KW"/>
</dbReference>
<evidence type="ECO:0000313" key="12">
    <source>
        <dbReference type="Proteomes" id="UP000006591"/>
    </source>
</evidence>
<dbReference type="Gramene" id="ONIVA05G07930.1">
    <property type="protein sequence ID" value="ONIVA05G07930.1"/>
    <property type="gene ID" value="ONIVA05G07930"/>
</dbReference>
<keyword evidence="8" id="KW-0624">Polysaccharide degradation</keyword>
<feature type="chain" id="PRO_5002361348" description="cellulase" evidence="9">
    <location>
        <begin position="21"/>
        <end position="337"/>
    </location>
</feature>
<keyword evidence="4" id="KW-0378">Hydrolase</keyword>
<keyword evidence="5" id="KW-0136">Cellulose degradation</keyword>
<feature type="domain" description="Glycoside hydrolase family 9" evidence="10">
    <location>
        <begin position="35"/>
        <end position="74"/>
    </location>
</feature>
<reference evidence="11" key="2">
    <citation type="submission" date="2018-04" db="EMBL/GenBank/DDBJ databases">
        <title>OnivRS2 (Oryza nivara Reference Sequence Version 2).</title>
        <authorList>
            <person name="Zhang J."/>
            <person name="Kudrna D."/>
            <person name="Lee S."/>
            <person name="Talag J."/>
            <person name="Rajasekar S."/>
            <person name="Welchert J."/>
            <person name="Hsing Y.-I."/>
            <person name="Wing R.A."/>
        </authorList>
    </citation>
    <scope>NUCLEOTIDE SEQUENCE [LARGE SCALE GENOMIC DNA]</scope>
    <source>
        <strain evidence="11">SL10</strain>
    </source>
</reference>
<name>A0A0E0HB34_ORYNI</name>
<comment type="catalytic activity">
    <reaction evidence="1">
        <text>Endohydrolysis of (1-&gt;4)-beta-D-glucosidic linkages in cellulose, lichenin and cereal beta-D-glucans.</text>
        <dbReference type="EC" id="3.2.1.4"/>
    </reaction>
</comment>
<evidence type="ECO:0000313" key="11">
    <source>
        <dbReference type="EnsemblPlants" id="ONIVA05G07930.1"/>
    </source>
</evidence>
<dbReference type="AlphaFoldDB" id="A0A0E0HB34"/>
<dbReference type="InterPro" id="IPR008928">
    <property type="entry name" value="6-hairpin_glycosidase_sf"/>
</dbReference>
<dbReference type="GO" id="GO:0008810">
    <property type="term" value="F:cellulase activity"/>
    <property type="evidence" value="ECO:0007669"/>
    <property type="project" value="UniProtKB-EC"/>
</dbReference>
<keyword evidence="12" id="KW-1185">Reference proteome</keyword>
<dbReference type="EnsemblPlants" id="ONIVA05G07930.1">
    <property type="protein sequence ID" value="ONIVA05G07930.1"/>
    <property type="gene ID" value="ONIVA05G07930"/>
</dbReference>
<evidence type="ECO:0000256" key="7">
    <source>
        <dbReference type="ARBA" id="ARBA00023295"/>
    </source>
</evidence>
<dbReference type="Pfam" id="PF00759">
    <property type="entry name" value="Glyco_hydro_9"/>
    <property type="match status" value="2"/>
</dbReference>
<evidence type="ECO:0000256" key="6">
    <source>
        <dbReference type="ARBA" id="ARBA00023277"/>
    </source>
</evidence>
<dbReference type="PANTHER" id="PTHR22298">
    <property type="entry name" value="ENDO-1,4-BETA-GLUCANASE"/>
    <property type="match status" value="1"/>
</dbReference>
<proteinExistence type="inferred from homology"/>
<sequence>MAKIGGACVAATLFGLLVLASMVKLGFDAGGGHDYAMALRKSILYFEAQRSGVLPPNQRVSWKASSGLFDGKANGPVTHTFAGCTCTYTNLRLLPGCSAGSHLGGTGAHGAATILLGLLALASIANLCFWPGTDHDYGMALRKSILYFEAQRSGVLPPNQRVSWRANSGLFDGNASGVDLVGGYYDAGDNVKFGLPMAFTVTMMSWGILEYGKQMAAAGELRNAMDAVKWGTDYFIKAHPEPDVLYGEVGDGDSDLSCWERPEDMTTSRQAFRVDPQHPGSDLAADTAAAMAAASIVFRGTYPDYANLLLVHSKQLFEFADKYRGKYDASITVARKY</sequence>
<keyword evidence="6" id="KW-0119">Carbohydrate metabolism</keyword>
<keyword evidence="7" id="KW-0326">Glycosidase</keyword>
<evidence type="ECO:0000256" key="5">
    <source>
        <dbReference type="ARBA" id="ARBA00023001"/>
    </source>
</evidence>
<evidence type="ECO:0000256" key="3">
    <source>
        <dbReference type="ARBA" id="ARBA00012601"/>
    </source>
</evidence>
<evidence type="ECO:0000259" key="10">
    <source>
        <dbReference type="Pfam" id="PF00759"/>
    </source>
</evidence>
<dbReference type="Proteomes" id="UP000006591">
    <property type="component" value="Chromosome 5"/>
</dbReference>
<dbReference type="Gene3D" id="1.50.10.10">
    <property type="match status" value="2"/>
</dbReference>
<comment type="similarity">
    <text evidence="2">Belongs to the glycosyl hydrolase 9 (cellulase E) family.</text>
</comment>
<evidence type="ECO:0000256" key="4">
    <source>
        <dbReference type="ARBA" id="ARBA00022801"/>
    </source>
</evidence>
<reference evidence="11" key="1">
    <citation type="submission" date="2015-04" db="UniProtKB">
        <authorList>
            <consortium name="EnsemblPlants"/>
        </authorList>
    </citation>
    <scope>IDENTIFICATION</scope>
    <source>
        <strain evidence="11">SL10</strain>
    </source>
</reference>
<feature type="domain" description="Glycoside hydrolase family 9" evidence="10">
    <location>
        <begin position="137"/>
        <end position="334"/>
    </location>
</feature>
<organism evidence="11">
    <name type="scientific">Oryza nivara</name>
    <name type="common">Indian wild rice</name>
    <name type="synonym">Oryza sativa f. spontanea</name>
    <dbReference type="NCBI Taxonomy" id="4536"/>
    <lineage>
        <taxon>Eukaryota</taxon>
        <taxon>Viridiplantae</taxon>
        <taxon>Streptophyta</taxon>
        <taxon>Embryophyta</taxon>
        <taxon>Tracheophyta</taxon>
        <taxon>Spermatophyta</taxon>
        <taxon>Magnoliopsida</taxon>
        <taxon>Liliopsida</taxon>
        <taxon>Poales</taxon>
        <taxon>Poaceae</taxon>
        <taxon>BOP clade</taxon>
        <taxon>Oryzoideae</taxon>
        <taxon>Oryzeae</taxon>
        <taxon>Oryzinae</taxon>
        <taxon>Oryza</taxon>
    </lineage>
</organism>
<dbReference type="EC" id="3.2.1.4" evidence="3"/>
<dbReference type="eggNOG" id="ENOG502QRF6">
    <property type="taxonomic scope" value="Eukaryota"/>
</dbReference>
<feature type="signal peptide" evidence="9">
    <location>
        <begin position="1"/>
        <end position="20"/>
    </location>
</feature>
<dbReference type="InterPro" id="IPR001701">
    <property type="entry name" value="Glyco_hydro_9"/>
</dbReference>
<protein>
    <recommendedName>
        <fullName evidence="3">cellulase</fullName>
        <ecNumber evidence="3">3.2.1.4</ecNumber>
    </recommendedName>
</protein>
<accession>A0A0E0HB34</accession>
<evidence type="ECO:0000256" key="9">
    <source>
        <dbReference type="SAM" id="SignalP"/>
    </source>
</evidence>
<evidence type="ECO:0000256" key="2">
    <source>
        <dbReference type="ARBA" id="ARBA00007072"/>
    </source>
</evidence>
<keyword evidence="9" id="KW-0732">Signal</keyword>
<dbReference type="HOGENOM" id="CLU_824836_0_0_1"/>
<dbReference type="InterPro" id="IPR012341">
    <property type="entry name" value="6hp_glycosidase-like_sf"/>
</dbReference>
<dbReference type="STRING" id="4536.A0A0E0HB34"/>
<dbReference type="SUPFAM" id="SSF48208">
    <property type="entry name" value="Six-hairpin glycosidases"/>
    <property type="match status" value="2"/>
</dbReference>
<evidence type="ECO:0000256" key="8">
    <source>
        <dbReference type="ARBA" id="ARBA00023326"/>
    </source>
</evidence>
<evidence type="ECO:0000256" key="1">
    <source>
        <dbReference type="ARBA" id="ARBA00000966"/>
    </source>
</evidence>